<feature type="region of interest" description="Disordered" evidence="1">
    <location>
        <begin position="1"/>
        <end position="131"/>
    </location>
</feature>
<keyword evidence="3" id="KW-1185">Reference proteome</keyword>
<organism evidence="2 3">
    <name type="scientific">Rangifer tarandus platyrhynchus</name>
    <name type="common">Svalbard reindeer</name>
    <dbReference type="NCBI Taxonomy" id="3082113"/>
    <lineage>
        <taxon>Eukaryota</taxon>
        <taxon>Metazoa</taxon>
        <taxon>Chordata</taxon>
        <taxon>Craniata</taxon>
        <taxon>Vertebrata</taxon>
        <taxon>Euteleostomi</taxon>
        <taxon>Mammalia</taxon>
        <taxon>Eutheria</taxon>
        <taxon>Laurasiatheria</taxon>
        <taxon>Artiodactyla</taxon>
        <taxon>Ruminantia</taxon>
        <taxon>Pecora</taxon>
        <taxon>Cervidae</taxon>
        <taxon>Odocoileinae</taxon>
        <taxon>Rangifer</taxon>
    </lineage>
</organism>
<dbReference type="EMBL" id="OX459941">
    <property type="protein sequence ID" value="CAI9175680.1"/>
    <property type="molecule type" value="Genomic_DNA"/>
</dbReference>
<feature type="compositionally biased region" description="Polar residues" evidence="1">
    <location>
        <begin position="1"/>
        <end position="11"/>
    </location>
</feature>
<gene>
    <name evidence="2" type="ORF">MRATA1EN1_LOCUS24642</name>
</gene>
<reference evidence="2" key="1">
    <citation type="submission" date="2023-04" db="EMBL/GenBank/DDBJ databases">
        <authorList>
            <consortium name="ELIXIR-Norway"/>
        </authorList>
    </citation>
    <scope>NUCLEOTIDE SEQUENCE [LARGE SCALE GENOMIC DNA]</scope>
</reference>
<evidence type="ECO:0000256" key="1">
    <source>
        <dbReference type="SAM" id="MobiDB-lite"/>
    </source>
</evidence>
<proteinExistence type="predicted"/>
<name>A0ABN8ZP27_RANTA</name>
<protein>
    <submittedName>
        <fullName evidence="2">Uncharacterized protein</fullName>
    </submittedName>
</protein>
<sequence>MPRAAPSSTEASARAGGSPRATSGADASLPPPPRAGLSKEPSPGPELLFAAVLGRLPEPRRKSPGEGGGRGGGGAAGRVPGRRAHAGLAQEARTPEPRVLSLAPSTGPTPAWRRPPPPPHPVLRCVSRAPL</sequence>
<evidence type="ECO:0000313" key="3">
    <source>
        <dbReference type="Proteomes" id="UP001176941"/>
    </source>
</evidence>
<dbReference type="Proteomes" id="UP001176941">
    <property type="component" value="Chromosome 5"/>
</dbReference>
<feature type="compositionally biased region" description="Gly residues" evidence="1">
    <location>
        <begin position="65"/>
        <end position="76"/>
    </location>
</feature>
<accession>A0ABN8ZP27</accession>
<evidence type="ECO:0000313" key="2">
    <source>
        <dbReference type="EMBL" id="CAI9175680.1"/>
    </source>
</evidence>